<reference evidence="1" key="1">
    <citation type="submission" date="2018-02" db="EMBL/GenBank/DDBJ databases">
        <title>Rhizophora mucronata_Transcriptome.</title>
        <authorList>
            <person name="Meera S.P."/>
            <person name="Sreeshan A."/>
            <person name="Augustine A."/>
        </authorList>
    </citation>
    <scope>NUCLEOTIDE SEQUENCE</scope>
    <source>
        <tissue evidence="1">Leaf</tissue>
    </source>
</reference>
<protein>
    <submittedName>
        <fullName evidence="1">Uncharacterized protein</fullName>
    </submittedName>
</protein>
<evidence type="ECO:0000313" key="1">
    <source>
        <dbReference type="EMBL" id="MBW88274.1"/>
    </source>
</evidence>
<name>A0A2P2J469_RHIMU</name>
<sequence>MRLTVNLECCLSLKNMTFVNINLNYDKC</sequence>
<organism evidence="1">
    <name type="scientific">Rhizophora mucronata</name>
    <name type="common">Asiatic mangrove</name>
    <dbReference type="NCBI Taxonomy" id="61149"/>
    <lineage>
        <taxon>Eukaryota</taxon>
        <taxon>Viridiplantae</taxon>
        <taxon>Streptophyta</taxon>
        <taxon>Embryophyta</taxon>
        <taxon>Tracheophyta</taxon>
        <taxon>Spermatophyta</taxon>
        <taxon>Magnoliopsida</taxon>
        <taxon>eudicotyledons</taxon>
        <taxon>Gunneridae</taxon>
        <taxon>Pentapetalae</taxon>
        <taxon>rosids</taxon>
        <taxon>fabids</taxon>
        <taxon>Malpighiales</taxon>
        <taxon>Rhizophoraceae</taxon>
        <taxon>Rhizophora</taxon>
    </lineage>
</organism>
<accession>A0A2P2J469</accession>
<dbReference type="EMBL" id="GGEC01007791">
    <property type="protein sequence ID" value="MBW88274.1"/>
    <property type="molecule type" value="Transcribed_RNA"/>
</dbReference>
<dbReference type="AlphaFoldDB" id="A0A2P2J469"/>
<proteinExistence type="predicted"/>